<organism evidence="2 3">
    <name type="scientific">Mycena pura</name>
    <dbReference type="NCBI Taxonomy" id="153505"/>
    <lineage>
        <taxon>Eukaryota</taxon>
        <taxon>Fungi</taxon>
        <taxon>Dikarya</taxon>
        <taxon>Basidiomycota</taxon>
        <taxon>Agaricomycotina</taxon>
        <taxon>Agaricomycetes</taxon>
        <taxon>Agaricomycetidae</taxon>
        <taxon>Agaricales</taxon>
        <taxon>Marasmiineae</taxon>
        <taxon>Mycenaceae</taxon>
        <taxon>Mycena</taxon>
    </lineage>
</organism>
<accession>A0AAD6Y156</accession>
<evidence type="ECO:0000256" key="1">
    <source>
        <dbReference type="SAM" id="MobiDB-lite"/>
    </source>
</evidence>
<dbReference type="AlphaFoldDB" id="A0AAD6Y156"/>
<protein>
    <submittedName>
        <fullName evidence="2">Uncharacterized protein</fullName>
    </submittedName>
</protein>
<keyword evidence="3" id="KW-1185">Reference proteome</keyword>
<evidence type="ECO:0000313" key="3">
    <source>
        <dbReference type="Proteomes" id="UP001219525"/>
    </source>
</evidence>
<dbReference type="EMBL" id="JARJCW010000169">
    <property type="protein sequence ID" value="KAJ7189686.1"/>
    <property type="molecule type" value="Genomic_DNA"/>
</dbReference>
<feature type="region of interest" description="Disordered" evidence="1">
    <location>
        <begin position="57"/>
        <end position="93"/>
    </location>
</feature>
<feature type="compositionally biased region" description="Gly residues" evidence="1">
    <location>
        <begin position="60"/>
        <end position="69"/>
    </location>
</feature>
<dbReference type="Proteomes" id="UP001219525">
    <property type="component" value="Unassembled WGS sequence"/>
</dbReference>
<comment type="caution">
    <text evidence="2">The sequence shown here is derived from an EMBL/GenBank/DDBJ whole genome shotgun (WGS) entry which is preliminary data.</text>
</comment>
<evidence type="ECO:0000313" key="2">
    <source>
        <dbReference type="EMBL" id="KAJ7189686.1"/>
    </source>
</evidence>
<feature type="region of interest" description="Disordered" evidence="1">
    <location>
        <begin position="422"/>
        <end position="477"/>
    </location>
</feature>
<gene>
    <name evidence="2" type="ORF">GGX14DRAFT_408618</name>
</gene>
<feature type="region of interest" description="Disordered" evidence="1">
    <location>
        <begin position="245"/>
        <end position="269"/>
    </location>
</feature>
<proteinExistence type="predicted"/>
<sequence>MVPPLLFGDQGMIRRRMERSQLHVGARDAQRNPSVESCNLLNVDGKSMESDAPETILTGQHGGGAGAEGGRVTDEGGRVTDRTTGATSGHEQARTGRLPFGMLYQTLNLSLLPPLRAPHSTSLPPVPLGLAVLDRMVNAYTYAPPRLASTPMSPSQFGVAHAWDAASNEDVPEGVRNADLIELTDDGYRRATTSIIPAPAAPPGWPDERPRRCTAAATKRHSRTRGSRLPPSHSWTTPLVVLTSVSPRPAPAPASPAEDDQIGSATPGTTDGRLAVLRLPVKCAALFALRGSMCAPPCHTTAIPLGVDIPSGWARAWYVSRRMGSGAVACAADAAAGVGAWLRAVAGAARQCGGDGCASTGSLEGWCSAHAGAMCCRRGVRRMRRQSGVARHRRRELRGAAGRGGAGRDGCGVHVCVRRGRRASERGSRRVRHRSRAQRAEETGTGDVAARGQCKRGARRMRGAAVGSTGEGAGAAV</sequence>
<feature type="compositionally biased region" description="Basic and acidic residues" evidence="1">
    <location>
        <begin position="71"/>
        <end position="81"/>
    </location>
</feature>
<name>A0AAD6Y156_9AGAR</name>
<feature type="compositionally biased region" description="Basic residues" evidence="1">
    <location>
        <begin position="453"/>
        <end position="462"/>
    </location>
</feature>
<reference evidence="2" key="1">
    <citation type="submission" date="2023-03" db="EMBL/GenBank/DDBJ databases">
        <title>Massive genome expansion in bonnet fungi (Mycena s.s.) driven by repeated elements and novel gene families across ecological guilds.</title>
        <authorList>
            <consortium name="Lawrence Berkeley National Laboratory"/>
            <person name="Harder C.B."/>
            <person name="Miyauchi S."/>
            <person name="Viragh M."/>
            <person name="Kuo A."/>
            <person name="Thoen E."/>
            <person name="Andreopoulos B."/>
            <person name="Lu D."/>
            <person name="Skrede I."/>
            <person name="Drula E."/>
            <person name="Henrissat B."/>
            <person name="Morin E."/>
            <person name="Kohler A."/>
            <person name="Barry K."/>
            <person name="LaButti K."/>
            <person name="Morin E."/>
            <person name="Salamov A."/>
            <person name="Lipzen A."/>
            <person name="Mereny Z."/>
            <person name="Hegedus B."/>
            <person name="Baldrian P."/>
            <person name="Stursova M."/>
            <person name="Weitz H."/>
            <person name="Taylor A."/>
            <person name="Grigoriev I.V."/>
            <person name="Nagy L.G."/>
            <person name="Martin F."/>
            <person name="Kauserud H."/>
        </authorList>
    </citation>
    <scope>NUCLEOTIDE SEQUENCE</scope>
    <source>
        <strain evidence="2">9144</strain>
    </source>
</reference>